<organism evidence="1">
    <name type="scientific">Siphoviridae sp. ctmTU3</name>
    <dbReference type="NCBI Taxonomy" id="2826453"/>
    <lineage>
        <taxon>Viruses</taxon>
        <taxon>Duplodnaviria</taxon>
        <taxon>Heunggongvirae</taxon>
        <taxon>Uroviricota</taxon>
        <taxon>Caudoviricetes</taxon>
    </lineage>
</organism>
<sequence>MIWTVMNMRRSVKIMRLIDADAMNEELFYKQVGGKDSLITAESAFKMIDAQPTAYDVEAVVEQLDTYITKLVGRNAALYQTVMQIVKDGGVDGN</sequence>
<reference evidence="1" key="1">
    <citation type="journal article" date="2021" name="Proc. Natl. Acad. Sci. U.S.A.">
        <title>A Catalog of Tens of Thousands of Viruses from Human Metagenomes Reveals Hidden Associations with Chronic Diseases.</title>
        <authorList>
            <person name="Tisza M.J."/>
            <person name="Buck C.B."/>
        </authorList>
    </citation>
    <scope>NUCLEOTIDE SEQUENCE</scope>
    <source>
        <strain evidence="1">CtmTU3</strain>
    </source>
</reference>
<protein>
    <submittedName>
        <fullName evidence="1">Uncharacterized protein</fullName>
    </submittedName>
</protein>
<proteinExistence type="predicted"/>
<dbReference type="EMBL" id="BK015169">
    <property type="protein sequence ID" value="DAD93907.1"/>
    <property type="molecule type" value="Genomic_DNA"/>
</dbReference>
<evidence type="ECO:0000313" key="1">
    <source>
        <dbReference type="EMBL" id="DAD93907.1"/>
    </source>
</evidence>
<accession>A0A8S5NII7</accession>
<name>A0A8S5NII7_9CAUD</name>